<dbReference type="AlphaFoldDB" id="A0A2D0AI69"/>
<sequence length="61" mass="6532">MKNKKLINRLSTLKSNETILPIEGTFLVSIKGGLLQPCTTKCGANCGTNCGTNCKEELISC</sequence>
<organism evidence="1 2">
    <name type="scientific">Flavobacterium columnare</name>
    <dbReference type="NCBI Taxonomy" id="996"/>
    <lineage>
        <taxon>Bacteria</taxon>
        <taxon>Pseudomonadati</taxon>
        <taxon>Bacteroidota</taxon>
        <taxon>Flavobacteriia</taxon>
        <taxon>Flavobacteriales</taxon>
        <taxon>Flavobacteriaceae</taxon>
        <taxon>Flavobacterium</taxon>
    </lineage>
</organism>
<gene>
    <name evidence="1" type="ORF">BWK62_02140</name>
</gene>
<comment type="caution">
    <text evidence="1">The sequence shown here is derived from an EMBL/GenBank/DDBJ whole genome shotgun (WGS) entry which is preliminary data.</text>
</comment>
<protein>
    <recommendedName>
        <fullName evidence="3">Six-cysteine peptide SCIFF</fullName>
    </recommendedName>
</protein>
<name>A0A2D0AI69_9FLAO</name>
<dbReference type="EMBL" id="MTCY01000003">
    <property type="protein sequence ID" value="OWP79514.1"/>
    <property type="molecule type" value="Genomic_DNA"/>
</dbReference>
<proteinExistence type="predicted"/>
<evidence type="ECO:0000313" key="2">
    <source>
        <dbReference type="Proteomes" id="UP000198034"/>
    </source>
</evidence>
<reference evidence="1 2" key="1">
    <citation type="journal article" date="2017" name="Infect. Genet. Evol.">
        <title>Comparative genome analysis of fish pathogen Flavobacterium columnare reveals extensive sequence diversity within the species.</title>
        <authorList>
            <person name="Kayansamruaj P."/>
            <person name="Dong H.T."/>
            <person name="Hirono I."/>
            <person name="Kondo H."/>
            <person name="Senapin S."/>
            <person name="Rodkhum C."/>
        </authorList>
    </citation>
    <scope>NUCLEOTIDE SEQUENCE [LARGE SCALE GENOMIC DNA]</scope>
    <source>
        <strain evidence="1 2">1214</strain>
    </source>
</reference>
<evidence type="ECO:0008006" key="3">
    <source>
        <dbReference type="Google" id="ProtNLM"/>
    </source>
</evidence>
<accession>A0A2D0AI69</accession>
<dbReference type="Proteomes" id="UP000198034">
    <property type="component" value="Unassembled WGS sequence"/>
</dbReference>
<evidence type="ECO:0000313" key="1">
    <source>
        <dbReference type="EMBL" id="OWP79514.1"/>
    </source>
</evidence>